<evidence type="ECO:0000256" key="1">
    <source>
        <dbReference type="SAM" id="Phobius"/>
    </source>
</evidence>
<accession>E5WTQ7</accession>
<dbReference type="HOGENOM" id="CLU_701419_0_0_10"/>
<dbReference type="Proteomes" id="UP000003246">
    <property type="component" value="Unassembled WGS sequence"/>
</dbReference>
<proteinExistence type="predicted"/>
<name>E5WTQ7_9BACE</name>
<reference evidence="2 3" key="1">
    <citation type="submission" date="2010-10" db="EMBL/GenBank/DDBJ databases">
        <title>The Genome Sequence of Bacteroides eggerthii strain 1_2_48FAA.</title>
        <authorList>
            <consortium name="The Broad Institute Genome Sequencing Platform"/>
            <person name="Ward D."/>
            <person name="Earl A."/>
            <person name="Feldgarden M."/>
            <person name="Young S.K."/>
            <person name="Gargeya S."/>
            <person name="Zeng Q."/>
            <person name="Alvarado L."/>
            <person name="Berlin A."/>
            <person name="Bochicchio J."/>
            <person name="Chapman S.B."/>
            <person name="Chen Z."/>
            <person name="Freedman E."/>
            <person name="Gellesch M."/>
            <person name="Goldberg J."/>
            <person name="Griggs A."/>
            <person name="Gujja S."/>
            <person name="Heilman E."/>
            <person name="Heiman D."/>
            <person name="Howarth C."/>
            <person name="Mehta T."/>
            <person name="Neiman D."/>
            <person name="Pearson M."/>
            <person name="Roberts A."/>
            <person name="Saif S."/>
            <person name="Shea T."/>
            <person name="Shenoy N."/>
            <person name="Sisk P."/>
            <person name="Stolte C."/>
            <person name="Sykes S."/>
            <person name="White J."/>
            <person name="Yandava C."/>
            <person name="Allen-Vercoe E."/>
            <person name="Ambrose C."/>
            <person name="Strauss J."/>
            <person name="Daigneault M."/>
            <person name="Haas B."/>
            <person name="Nusbaum C."/>
            <person name="Birren B."/>
        </authorList>
    </citation>
    <scope>NUCLEOTIDE SEQUENCE [LARGE SCALE GENOMIC DNA]</scope>
    <source>
        <strain evidence="2 3">1_2_48FAA</strain>
    </source>
</reference>
<dbReference type="EMBL" id="ACWG01000001">
    <property type="protein sequence ID" value="EFV31729.1"/>
    <property type="molecule type" value="Genomic_DNA"/>
</dbReference>
<organism evidence="2 3">
    <name type="scientific">Bacteroides eggerthii 1_2_48FAA</name>
    <dbReference type="NCBI Taxonomy" id="665953"/>
    <lineage>
        <taxon>Bacteria</taxon>
        <taxon>Pseudomonadati</taxon>
        <taxon>Bacteroidota</taxon>
        <taxon>Bacteroidia</taxon>
        <taxon>Bacteroidales</taxon>
        <taxon>Bacteroidaceae</taxon>
        <taxon>Bacteroides</taxon>
    </lineage>
</organism>
<sequence>MKKILICVLGLILLSTAYYFLHLYALRMSEIYVENKKSTLQKEFYDKLNEYWGGESRLMYSEEYGNSSYIPMDMDAVRFIDDRSAKDIGFYSSVERLFPYDRFPLLTSTMFKCLKPGCFEQLYELNAVKTAPWQALLLKYKEKDEFQVFIFLPVAVGYLQSAIYMKDWRPSLDKSCEEALEYLVKEDKDYKGCYNPNNKRTIKNILALYNQYYYLQQKGHFGNGYEDDDYINFEEIWLSPNPEGEPQCGHQISWIYNGFYRVYYDVYPYSTYEVSFNYYNYNNDKEIYYDKYFSVIRISLRLLLVLLFVYLSYLLYNYYQYLKIRVAIDSGAKEELDKADLYNEIIEKANPKKFIEPYQPQKLIVANEIYSKALNNRDSKDILEELLKRIKKEL</sequence>
<dbReference type="AlphaFoldDB" id="E5WTQ7"/>
<protein>
    <submittedName>
        <fullName evidence="2">Uncharacterized protein</fullName>
    </submittedName>
</protein>
<evidence type="ECO:0000313" key="3">
    <source>
        <dbReference type="Proteomes" id="UP000003246"/>
    </source>
</evidence>
<evidence type="ECO:0000313" key="2">
    <source>
        <dbReference type="EMBL" id="EFV31729.1"/>
    </source>
</evidence>
<dbReference type="RefSeq" id="WP_004292501.1">
    <property type="nucleotide sequence ID" value="NZ_AKBX01000001.1"/>
</dbReference>
<keyword evidence="1" id="KW-1133">Transmembrane helix</keyword>
<keyword evidence="1" id="KW-0812">Transmembrane</keyword>
<feature type="transmembrane region" description="Helical" evidence="1">
    <location>
        <begin position="298"/>
        <end position="316"/>
    </location>
</feature>
<gene>
    <name evidence="2" type="ORF">HMPREF1016_00058</name>
</gene>
<keyword evidence="1" id="KW-0472">Membrane</keyword>
<comment type="caution">
    <text evidence="2">The sequence shown here is derived from an EMBL/GenBank/DDBJ whole genome shotgun (WGS) entry which is preliminary data.</text>
</comment>